<accession>A0A564ZBH4</accession>
<protein>
    <submittedName>
        <fullName evidence="1">Uncharacterized protein</fullName>
    </submittedName>
</protein>
<reference evidence="1 2" key="1">
    <citation type="submission" date="2019-07" db="EMBL/GenBank/DDBJ databases">
        <authorList>
            <person name="Jastrzebski P J."/>
            <person name="Paukszto L."/>
            <person name="Jastrzebski P J."/>
        </authorList>
    </citation>
    <scope>NUCLEOTIDE SEQUENCE [LARGE SCALE GENOMIC DNA]</scope>
    <source>
        <strain evidence="1 2">WMS-il1</strain>
    </source>
</reference>
<proteinExistence type="predicted"/>
<name>A0A564ZBH4_HYMDI</name>
<evidence type="ECO:0000313" key="2">
    <source>
        <dbReference type="Proteomes" id="UP000321570"/>
    </source>
</evidence>
<keyword evidence="2" id="KW-1185">Reference proteome</keyword>
<dbReference type="Proteomes" id="UP000321570">
    <property type="component" value="Unassembled WGS sequence"/>
</dbReference>
<feature type="non-terminal residue" evidence="1">
    <location>
        <position position="68"/>
    </location>
</feature>
<evidence type="ECO:0000313" key="1">
    <source>
        <dbReference type="EMBL" id="VUZ56786.1"/>
    </source>
</evidence>
<organism evidence="1 2">
    <name type="scientific">Hymenolepis diminuta</name>
    <name type="common">Rat tapeworm</name>
    <dbReference type="NCBI Taxonomy" id="6216"/>
    <lineage>
        <taxon>Eukaryota</taxon>
        <taxon>Metazoa</taxon>
        <taxon>Spiralia</taxon>
        <taxon>Lophotrochozoa</taxon>
        <taxon>Platyhelminthes</taxon>
        <taxon>Cestoda</taxon>
        <taxon>Eucestoda</taxon>
        <taxon>Cyclophyllidea</taxon>
        <taxon>Hymenolepididae</taxon>
        <taxon>Hymenolepis</taxon>
    </lineage>
</organism>
<dbReference type="EMBL" id="CABIJS010000708">
    <property type="protein sequence ID" value="VUZ56786.1"/>
    <property type="molecule type" value="Genomic_DNA"/>
</dbReference>
<sequence length="68" mass="8105">METPSWIKRFNSVLDVLVSEEQVDDLEDPSLYERIEAAFRQNFEVNKVKNQWKKDRKIPLSHDNNNIS</sequence>
<gene>
    <name evidence="1" type="ORF">WMSIL1_LOCUS14453</name>
</gene>
<dbReference type="AlphaFoldDB" id="A0A564ZBH4"/>